<keyword evidence="7" id="KW-0408">Iron</keyword>
<feature type="chain" id="PRO_5024396362" evidence="14">
    <location>
        <begin position="22"/>
        <end position="726"/>
    </location>
</feature>
<dbReference type="PANTHER" id="PTHR32552">
    <property type="entry name" value="FERRICHROME IRON RECEPTOR-RELATED"/>
    <property type="match status" value="1"/>
</dbReference>
<evidence type="ECO:0000256" key="9">
    <source>
        <dbReference type="ARBA" id="ARBA00023077"/>
    </source>
</evidence>
<keyword evidence="9 13" id="KW-0798">TonB box</keyword>
<dbReference type="SUPFAM" id="SSF56935">
    <property type="entry name" value="Porins"/>
    <property type="match status" value="1"/>
</dbReference>
<dbReference type="GO" id="GO:0009279">
    <property type="term" value="C:cell outer membrane"/>
    <property type="evidence" value="ECO:0007669"/>
    <property type="project" value="UniProtKB-SubCell"/>
</dbReference>
<evidence type="ECO:0000256" key="8">
    <source>
        <dbReference type="ARBA" id="ARBA00023065"/>
    </source>
</evidence>
<feature type="signal peptide" evidence="14">
    <location>
        <begin position="1"/>
        <end position="21"/>
    </location>
</feature>
<evidence type="ECO:0000256" key="2">
    <source>
        <dbReference type="ARBA" id="ARBA00022448"/>
    </source>
</evidence>
<keyword evidence="5 12" id="KW-0812">Transmembrane</keyword>
<evidence type="ECO:0000256" key="13">
    <source>
        <dbReference type="RuleBase" id="RU003357"/>
    </source>
</evidence>
<organism evidence="17 18">
    <name type="scientific">Paenimyroides baculatum</name>
    <dbReference type="NCBI Taxonomy" id="2608000"/>
    <lineage>
        <taxon>Bacteria</taxon>
        <taxon>Pseudomonadati</taxon>
        <taxon>Bacteroidota</taxon>
        <taxon>Flavobacteriia</taxon>
        <taxon>Flavobacteriales</taxon>
        <taxon>Flavobacteriaceae</taxon>
        <taxon>Paenimyroides</taxon>
    </lineage>
</organism>
<dbReference type="RefSeq" id="WP_150013864.1">
    <property type="nucleotide sequence ID" value="NZ_VWSG01000010.1"/>
</dbReference>
<sequence>MKTHFLFAGFCLSAISMQAQTQTETKKDTISSETLDEVLVQAVRATNKTPIAFSNLSKEELAKRNLGQDIPVLMNFMPSVVTTTDAGNGVGYTGIRVRGSDGTRINVTINGIPYNDAESHGSFWVNMPDFVSSVENLQLQRGVGTSTNGSGAFGASLNLLTDKFSYDANGEIANSIGSFNTRKHTAKFSTGLVNNTFELTGRLSNLYSDGYIDRASSKLNSYFLQGTFVNEGTLLKALVFGGNEKTYQAWNGVEDKDVLKNNRTFNPSGAYIDDNGVQRFYDNETDNYKQDHYQLHWNEKWNSNWNSNVAVHYTKGFGYFENYKTNQKLLSDYGIAPIEVNGEIQERSDLIRRKYLDNQFYGVTFSAQYAKDNLEVLFGGAANTYENDHFGEILWIRSQPQNQFKQEYYRDNSTKNDKNAFLKATYTLQDKWILFGDLQYRNVTYKANGNETGLVDDKFNFFNPKAGITYKIDDASSAYFSYARANREPNRNDYENGNPRPEKLNDFELGWRYASQKLAVNVNGYYMLYKDQLVLTGALNDVGAALRENSGNSYRLGIEIDGSWQFAPKWLINPNVTLSSNKNTDYKAEVDGSLVHLGNTNISFSPNLIIGNALTFSPVKQLNLTWLTKFVGEQYMGNTDSDASKLDSYLTNDINVVYEIQLKKWFKSISFNLLANNIFNVKYISNGYYYTYDDAGSTPGSVKTFEGAGYYPQAQFNILGGVTLKF</sequence>
<evidence type="ECO:0000256" key="6">
    <source>
        <dbReference type="ARBA" id="ARBA00022729"/>
    </source>
</evidence>
<evidence type="ECO:0000256" key="3">
    <source>
        <dbReference type="ARBA" id="ARBA00022452"/>
    </source>
</evidence>
<comment type="similarity">
    <text evidence="12 13">Belongs to the TonB-dependent receptor family.</text>
</comment>
<feature type="domain" description="TonB-dependent receptor plug" evidence="16">
    <location>
        <begin position="47"/>
        <end position="155"/>
    </location>
</feature>
<keyword evidence="2 12" id="KW-0813">Transport</keyword>
<keyword evidence="10 12" id="KW-0472">Membrane</keyword>
<evidence type="ECO:0000259" key="15">
    <source>
        <dbReference type="Pfam" id="PF00593"/>
    </source>
</evidence>
<keyword evidence="6 14" id="KW-0732">Signal</keyword>
<dbReference type="InterPro" id="IPR039426">
    <property type="entry name" value="TonB-dep_rcpt-like"/>
</dbReference>
<evidence type="ECO:0000256" key="11">
    <source>
        <dbReference type="ARBA" id="ARBA00023237"/>
    </source>
</evidence>
<keyword evidence="18" id="KW-1185">Reference proteome</keyword>
<evidence type="ECO:0000313" key="17">
    <source>
        <dbReference type="EMBL" id="KAA5532939.1"/>
    </source>
</evidence>
<evidence type="ECO:0000256" key="12">
    <source>
        <dbReference type="PROSITE-ProRule" id="PRU01360"/>
    </source>
</evidence>
<evidence type="ECO:0000256" key="7">
    <source>
        <dbReference type="ARBA" id="ARBA00023004"/>
    </source>
</evidence>
<dbReference type="Pfam" id="PF00593">
    <property type="entry name" value="TonB_dep_Rec_b-barrel"/>
    <property type="match status" value="1"/>
</dbReference>
<dbReference type="InterPro" id="IPR000531">
    <property type="entry name" value="Beta-barrel_TonB"/>
</dbReference>
<comment type="caution">
    <text evidence="17">The sequence shown here is derived from an EMBL/GenBank/DDBJ whole genome shotgun (WGS) entry which is preliminary data.</text>
</comment>
<keyword evidence="3 12" id="KW-1134">Transmembrane beta strand</keyword>
<keyword evidence="8" id="KW-0406">Ion transport</keyword>
<proteinExistence type="inferred from homology"/>
<dbReference type="InterPro" id="IPR036942">
    <property type="entry name" value="Beta-barrel_TonB_sf"/>
</dbReference>
<evidence type="ECO:0000259" key="16">
    <source>
        <dbReference type="Pfam" id="PF07715"/>
    </source>
</evidence>
<dbReference type="Proteomes" id="UP000325141">
    <property type="component" value="Unassembled WGS sequence"/>
</dbReference>
<evidence type="ECO:0000256" key="1">
    <source>
        <dbReference type="ARBA" id="ARBA00004571"/>
    </source>
</evidence>
<dbReference type="AlphaFoldDB" id="A0A5M6CIL9"/>
<comment type="subcellular location">
    <subcellularLocation>
        <location evidence="1 12">Cell outer membrane</location>
        <topology evidence="1 12">Multi-pass membrane protein</topology>
    </subcellularLocation>
</comment>
<keyword evidence="11 12" id="KW-0998">Cell outer membrane</keyword>
<dbReference type="InterPro" id="IPR012910">
    <property type="entry name" value="Plug_dom"/>
</dbReference>
<keyword evidence="4" id="KW-0410">Iron transport</keyword>
<evidence type="ECO:0000256" key="5">
    <source>
        <dbReference type="ARBA" id="ARBA00022692"/>
    </source>
</evidence>
<dbReference type="Gene3D" id="2.170.130.10">
    <property type="entry name" value="TonB-dependent receptor, plug domain"/>
    <property type="match status" value="1"/>
</dbReference>
<dbReference type="EMBL" id="VWSG01000010">
    <property type="protein sequence ID" value="KAA5532939.1"/>
    <property type="molecule type" value="Genomic_DNA"/>
</dbReference>
<keyword evidence="17" id="KW-0675">Receptor</keyword>
<evidence type="ECO:0000256" key="14">
    <source>
        <dbReference type="SAM" id="SignalP"/>
    </source>
</evidence>
<gene>
    <name evidence="17" type="ORF">F0460_12915</name>
</gene>
<dbReference type="PROSITE" id="PS52016">
    <property type="entry name" value="TONB_DEPENDENT_REC_3"/>
    <property type="match status" value="1"/>
</dbReference>
<dbReference type="InterPro" id="IPR037066">
    <property type="entry name" value="Plug_dom_sf"/>
</dbReference>
<evidence type="ECO:0000256" key="10">
    <source>
        <dbReference type="ARBA" id="ARBA00023136"/>
    </source>
</evidence>
<evidence type="ECO:0000313" key="18">
    <source>
        <dbReference type="Proteomes" id="UP000325141"/>
    </source>
</evidence>
<accession>A0A5M6CIL9</accession>
<evidence type="ECO:0000256" key="4">
    <source>
        <dbReference type="ARBA" id="ARBA00022496"/>
    </source>
</evidence>
<name>A0A5M6CIL9_9FLAO</name>
<protein>
    <submittedName>
        <fullName evidence="17">TonB-dependent receptor</fullName>
    </submittedName>
</protein>
<dbReference type="Pfam" id="PF07715">
    <property type="entry name" value="Plug"/>
    <property type="match status" value="1"/>
</dbReference>
<dbReference type="GO" id="GO:0015344">
    <property type="term" value="F:siderophore uptake transmembrane transporter activity"/>
    <property type="evidence" value="ECO:0007669"/>
    <property type="project" value="TreeGrafter"/>
</dbReference>
<reference evidence="17 18" key="1">
    <citation type="submission" date="2019-09" db="EMBL/GenBank/DDBJ databases">
        <title>Genome sequence and assembly of Flavobacterium sp.</title>
        <authorList>
            <person name="Chhetri G."/>
        </authorList>
    </citation>
    <scope>NUCLEOTIDE SEQUENCE [LARGE SCALE GENOMIC DNA]</scope>
    <source>
        <strain evidence="17 18">SNL9</strain>
    </source>
</reference>
<dbReference type="Gene3D" id="2.40.170.20">
    <property type="entry name" value="TonB-dependent receptor, beta-barrel domain"/>
    <property type="match status" value="1"/>
</dbReference>
<feature type="domain" description="TonB-dependent receptor-like beta-barrel" evidence="15">
    <location>
        <begin position="242"/>
        <end position="677"/>
    </location>
</feature>
<dbReference type="PANTHER" id="PTHR32552:SF68">
    <property type="entry name" value="FERRICHROME OUTER MEMBRANE TRANSPORTER_PHAGE RECEPTOR"/>
    <property type="match status" value="1"/>
</dbReference>